<dbReference type="AlphaFoldDB" id="A0A6G9Z4X2"/>
<evidence type="ECO:0000313" key="12">
    <source>
        <dbReference type="EMBL" id="QIS20480.1"/>
    </source>
</evidence>
<evidence type="ECO:0000256" key="2">
    <source>
        <dbReference type="ARBA" id="ARBA00022475"/>
    </source>
</evidence>
<gene>
    <name evidence="12" type="ORF">F6W96_21460</name>
</gene>
<dbReference type="GO" id="GO:0005886">
    <property type="term" value="C:plasma membrane"/>
    <property type="evidence" value="ECO:0007669"/>
    <property type="project" value="UniProtKB-SubCell"/>
</dbReference>
<feature type="transmembrane region" description="Helical" evidence="9">
    <location>
        <begin position="467"/>
        <end position="486"/>
    </location>
</feature>
<feature type="transmembrane region" description="Helical" evidence="9">
    <location>
        <begin position="383"/>
        <end position="400"/>
    </location>
</feature>
<dbReference type="Proteomes" id="UP000500953">
    <property type="component" value="Chromosome"/>
</dbReference>
<feature type="region of interest" description="Disordered" evidence="8">
    <location>
        <begin position="668"/>
        <end position="687"/>
    </location>
</feature>
<evidence type="ECO:0000259" key="10">
    <source>
        <dbReference type="Pfam" id="PF13231"/>
    </source>
</evidence>
<proteinExistence type="predicted"/>
<feature type="domain" description="Glycosyltransferase RgtA/B/C/D-like" evidence="10">
    <location>
        <begin position="139"/>
        <end position="296"/>
    </location>
</feature>
<evidence type="ECO:0000313" key="13">
    <source>
        <dbReference type="Proteomes" id="UP000500953"/>
    </source>
</evidence>
<dbReference type="GO" id="GO:0009103">
    <property type="term" value="P:lipopolysaccharide biosynthetic process"/>
    <property type="evidence" value="ECO:0007669"/>
    <property type="project" value="UniProtKB-ARBA"/>
</dbReference>
<evidence type="ECO:0000256" key="6">
    <source>
        <dbReference type="ARBA" id="ARBA00022989"/>
    </source>
</evidence>
<name>A0A6G9Z4X2_9NOCA</name>
<dbReference type="PANTHER" id="PTHR33908:SF3">
    <property type="entry name" value="UNDECAPRENYL PHOSPHATE-ALPHA-4-AMINO-4-DEOXY-L-ARABINOSE ARABINOSYL TRANSFERASE"/>
    <property type="match status" value="1"/>
</dbReference>
<comment type="subcellular location">
    <subcellularLocation>
        <location evidence="1">Cell membrane</location>
        <topology evidence="1">Multi-pass membrane protein</topology>
    </subcellularLocation>
</comment>
<sequence length="724" mass="76954">MIPTVPVSLSARIWLLQSYRTGFTPRDAAGTHSKVPAVGQSPHRLVCETPAVTVTTAETAPPEPIDPVVTGHSVLPPAHRWERIALAVLLLGTAGAYLWNITVNKMGNSFYAAAAWSGAQNWKALLFGSLDPGNFITVDKPPVSQWVMGLSGQVFGFGSASMLVPQALMAVVAVALLYAAITRATGSRGAGLLAGLVLAVTPVVALMFRFNNPDAVMVLLMTAGAYCTIRAVQRAQVSWLMWAGVALGFAFLAKMLEGLMVLPALALTYLLVAPTTLGRRLLHLLAAAAALIVASGWYVLLTIVWPESSRPYLAGSKDNTFMDLVLGYNGFARYLGQNHMGGRNRMNLPPGYELPHFGGGRGGFGGFGSGPERLFTGEIGFEISWLLPAAVVAFVLVLVSRWRAPRTDMVRAAALLFGLWLIIDAVAFSGMKGGMHAYYTLAVAPAIAGGFALGVHEMWRRRETPLGRIGGAALILAAGIWAFVVLHRNSGWQPWLRWTILLVAAVAAAGLIGAAVPALSRRVSGRIGGVLLTAGVIAGLAGSTAYAAATLPVSHTGGSPSVGPTHQNTLPPAFAQFRHQMGVLMGDGSYDPQLIDKLRATHTTWSAAIDRSGPAAGLELASRTSVIAIGGFTSDDPVPTLAQFQQMVRDHRVSYYLAPEVKLPESWRVDKKPGAPKPAAAPQNPDAQWWHPVGNTDIFNWVSAHYPVQHLDGLAIYDLTAQPH</sequence>
<keyword evidence="4 12" id="KW-0808">Transferase</keyword>
<protein>
    <submittedName>
        <fullName evidence="12">Phospholipid carrier-dependent glycosyltransferase</fullName>
    </submittedName>
</protein>
<feature type="transmembrane region" description="Helical" evidence="9">
    <location>
        <begin position="84"/>
        <end position="101"/>
    </location>
</feature>
<feature type="transmembrane region" description="Helical" evidence="9">
    <location>
        <begin position="259"/>
        <end position="277"/>
    </location>
</feature>
<dbReference type="GO" id="GO:0016763">
    <property type="term" value="F:pentosyltransferase activity"/>
    <property type="evidence" value="ECO:0007669"/>
    <property type="project" value="TreeGrafter"/>
</dbReference>
<feature type="transmembrane region" description="Helical" evidence="9">
    <location>
        <begin position="498"/>
        <end position="520"/>
    </location>
</feature>
<dbReference type="EMBL" id="CP046173">
    <property type="protein sequence ID" value="QIS20480.1"/>
    <property type="molecule type" value="Genomic_DNA"/>
</dbReference>
<feature type="transmembrane region" description="Helical" evidence="9">
    <location>
        <begin position="527"/>
        <end position="549"/>
    </location>
</feature>
<feature type="transmembrane region" description="Helical" evidence="9">
    <location>
        <begin position="154"/>
        <end position="178"/>
    </location>
</feature>
<feature type="transmembrane region" description="Helical" evidence="9">
    <location>
        <begin position="190"/>
        <end position="209"/>
    </location>
</feature>
<evidence type="ECO:0000256" key="7">
    <source>
        <dbReference type="ARBA" id="ARBA00023136"/>
    </source>
</evidence>
<dbReference type="PANTHER" id="PTHR33908">
    <property type="entry name" value="MANNOSYLTRANSFERASE YKCB-RELATED"/>
    <property type="match status" value="1"/>
</dbReference>
<keyword evidence="2" id="KW-1003">Cell membrane</keyword>
<dbReference type="Pfam" id="PF13231">
    <property type="entry name" value="PMT_2"/>
    <property type="match status" value="1"/>
</dbReference>
<dbReference type="GO" id="GO:0010041">
    <property type="term" value="P:response to iron(III) ion"/>
    <property type="evidence" value="ECO:0007669"/>
    <property type="project" value="TreeGrafter"/>
</dbReference>
<evidence type="ECO:0000256" key="1">
    <source>
        <dbReference type="ARBA" id="ARBA00004651"/>
    </source>
</evidence>
<accession>A0A6G9Z4X2</accession>
<organism evidence="12 13">
    <name type="scientific">Nocardia terpenica</name>
    <dbReference type="NCBI Taxonomy" id="455432"/>
    <lineage>
        <taxon>Bacteria</taxon>
        <taxon>Bacillati</taxon>
        <taxon>Actinomycetota</taxon>
        <taxon>Actinomycetes</taxon>
        <taxon>Mycobacteriales</taxon>
        <taxon>Nocardiaceae</taxon>
        <taxon>Nocardia</taxon>
    </lineage>
</organism>
<reference evidence="12 13" key="1">
    <citation type="journal article" date="2019" name="ACS Chem. Biol.">
        <title>Identification and Mobilization of a Cryptic Antibiotic Biosynthesis Gene Locus from a Human-Pathogenic Nocardia Isolate.</title>
        <authorList>
            <person name="Herisse M."/>
            <person name="Ishida K."/>
            <person name="Porter J.L."/>
            <person name="Howden B."/>
            <person name="Hertweck C."/>
            <person name="Stinear T.P."/>
            <person name="Pidot S.J."/>
        </authorList>
    </citation>
    <scope>NUCLEOTIDE SEQUENCE [LARGE SCALE GENOMIC DNA]</scope>
    <source>
        <strain evidence="12 13">AUSMDU00012715</strain>
    </source>
</reference>
<feature type="transmembrane region" description="Helical" evidence="9">
    <location>
        <begin position="412"/>
        <end position="431"/>
    </location>
</feature>
<evidence type="ECO:0000256" key="9">
    <source>
        <dbReference type="SAM" id="Phobius"/>
    </source>
</evidence>
<feature type="transmembrane region" description="Helical" evidence="9">
    <location>
        <begin position="437"/>
        <end position="455"/>
    </location>
</feature>
<feature type="transmembrane region" description="Helical" evidence="9">
    <location>
        <begin position="284"/>
        <end position="305"/>
    </location>
</feature>
<keyword evidence="7 9" id="KW-0472">Membrane</keyword>
<evidence type="ECO:0000256" key="4">
    <source>
        <dbReference type="ARBA" id="ARBA00022679"/>
    </source>
</evidence>
<keyword evidence="6 9" id="KW-1133">Transmembrane helix</keyword>
<evidence type="ECO:0000259" key="11">
    <source>
        <dbReference type="Pfam" id="PF24878"/>
    </source>
</evidence>
<dbReference type="InterPro" id="IPR056785">
    <property type="entry name" value="YkcA/B-like_C"/>
</dbReference>
<evidence type="ECO:0000256" key="3">
    <source>
        <dbReference type="ARBA" id="ARBA00022676"/>
    </source>
</evidence>
<evidence type="ECO:0000256" key="8">
    <source>
        <dbReference type="SAM" id="MobiDB-lite"/>
    </source>
</evidence>
<evidence type="ECO:0000256" key="5">
    <source>
        <dbReference type="ARBA" id="ARBA00022692"/>
    </source>
</evidence>
<dbReference type="InterPro" id="IPR038731">
    <property type="entry name" value="RgtA/B/C-like"/>
</dbReference>
<keyword evidence="3" id="KW-0328">Glycosyltransferase</keyword>
<feature type="domain" description="Putative mannosyltransferase YkcA/B-like C-terminal" evidence="11">
    <location>
        <begin position="600"/>
        <end position="659"/>
    </location>
</feature>
<dbReference type="InterPro" id="IPR050297">
    <property type="entry name" value="LipidA_mod_glycosyltrf_83"/>
</dbReference>
<keyword evidence="5 9" id="KW-0812">Transmembrane</keyword>
<dbReference type="Pfam" id="PF24878">
    <property type="entry name" value="YkcB_C"/>
    <property type="match status" value="1"/>
</dbReference>